<dbReference type="Gene3D" id="1.10.530.10">
    <property type="match status" value="1"/>
</dbReference>
<evidence type="ECO:0000313" key="3">
    <source>
        <dbReference type="Proteomes" id="UP000189462"/>
    </source>
</evidence>
<evidence type="ECO:0000313" key="2">
    <source>
        <dbReference type="EMBL" id="OOG28886.1"/>
    </source>
</evidence>
<dbReference type="SUPFAM" id="SSF53955">
    <property type="entry name" value="Lysozyme-like"/>
    <property type="match status" value="1"/>
</dbReference>
<dbReference type="RefSeq" id="WP_245795248.1">
    <property type="nucleotide sequence ID" value="NZ_MVBK01000001.1"/>
</dbReference>
<proteinExistence type="predicted"/>
<reference evidence="2 3" key="1">
    <citation type="submission" date="2017-02" db="EMBL/GenBank/DDBJ databases">
        <title>Genomic diversity within the haloalkaliphilic genus Thioalkalivibrio.</title>
        <authorList>
            <person name="Ahn A.-C."/>
            <person name="Meier-Kolthoff J."/>
            <person name="Overmars L."/>
            <person name="Richter M."/>
            <person name="Woyke T."/>
            <person name="Sorokin D.Y."/>
            <person name="Muyzer G."/>
        </authorList>
    </citation>
    <scope>NUCLEOTIDE SEQUENCE [LARGE SCALE GENOMIC DNA]</scope>
    <source>
        <strain evidence="2 3">ALJD</strain>
    </source>
</reference>
<accession>A0A1V3NVY2</accession>
<feature type="domain" description="Transglycosylase SLT" evidence="1">
    <location>
        <begin position="85"/>
        <end position="152"/>
    </location>
</feature>
<dbReference type="Proteomes" id="UP000189462">
    <property type="component" value="Unassembled WGS sequence"/>
</dbReference>
<evidence type="ECO:0000259" key="1">
    <source>
        <dbReference type="Pfam" id="PF01464"/>
    </source>
</evidence>
<dbReference type="InterPro" id="IPR023346">
    <property type="entry name" value="Lysozyme-like_dom_sf"/>
</dbReference>
<dbReference type="Pfam" id="PF01464">
    <property type="entry name" value="SLT"/>
    <property type="match status" value="1"/>
</dbReference>
<dbReference type="InterPro" id="IPR008258">
    <property type="entry name" value="Transglycosylase_SLT_dom_1"/>
</dbReference>
<dbReference type="AlphaFoldDB" id="A0A1V3NVY2"/>
<gene>
    <name evidence="2" type="ORF">B1C78_00380</name>
</gene>
<keyword evidence="3" id="KW-1185">Reference proteome</keyword>
<comment type="caution">
    <text evidence="2">The sequence shown here is derived from an EMBL/GenBank/DDBJ whole genome shotgun (WGS) entry which is preliminary data.</text>
</comment>
<name>A0A1V3NVY2_9GAMM</name>
<dbReference type="CDD" id="cd13400">
    <property type="entry name" value="LT_IagB-like"/>
    <property type="match status" value="1"/>
</dbReference>
<dbReference type="STRING" id="108003.B1C78_00380"/>
<protein>
    <recommendedName>
        <fullName evidence="1">Transglycosylase SLT domain-containing protein</fullName>
    </recommendedName>
</protein>
<dbReference type="EMBL" id="MVBK01000001">
    <property type="protein sequence ID" value="OOG28886.1"/>
    <property type="molecule type" value="Genomic_DNA"/>
</dbReference>
<sequence length="168" mass="19047">MMLDAGTAAAASYVVPQGYVDVANEHGIPPRILYAVAMQESALLLPSGIVRPWPWTLNVEGRAERFRGREEAHQALTWYLRSGVRSIDIGLMQVNWRWHGDRLRDPWTALDPYFNLRVGATILAEHYRSTGDWQKAIGLYHASANTPAAKHRAENYRADVNRHLGRMQ</sequence>
<organism evidence="2 3">
    <name type="scientific">Thioalkalivibrio denitrificans</name>
    <dbReference type="NCBI Taxonomy" id="108003"/>
    <lineage>
        <taxon>Bacteria</taxon>
        <taxon>Pseudomonadati</taxon>
        <taxon>Pseudomonadota</taxon>
        <taxon>Gammaproteobacteria</taxon>
        <taxon>Chromatiales</taxon>
        <taxon>Ectothiorhodospiraceae</taxon>
        <taxon>Thioalkalivibrio</taxon>
    </lineage>
</organism>